<reference evidence="6 7" key="1">
    <citation type="submission" date="2023-10" db="EMBL/GenBank/DDBJ databases">
        <title>Chromosome-scale genome assembly provides insights into flower coloration mechanisms of Canna indica.</title>
        <authorList>
            <person name="Li C."/>
        </authorList>
    </citation>
    <scope>NUCLEOTIDE SEQUENCE [LARGE SCALE GENOMIC DNA]</scope>
    <source>
        <tissue evidence="6">Flower</tissue>
    </source>
</reference>
<name>A0AAQ3QNI2_9LILI</name>
<evidence type="ECO:0000256" key="5">
    <source>
        <dbReference type="SAM" id="MobiDB-lite"/>
    </source>
</evidence>
<dbReference type="PANTHER" id="PTHR21146:SF0">
    <property type="entry name" value="BLOC-1-RELATED COMPLEX SUBUNIT 8"/>
    <property type="match status" value="1"/>
</dbReference>
<keyword evidence="3" id="KW-0472">Membrane</keyword>
<evidence type="ECO:0000313" key="7">
    <source>
        <dbReference type="Proteomes" id="UP001327560"/>
    </source>
</evidence>
<dbReference type="EMBL" id="CP136898">
    <property type="protein sequence ID" value="WOL19266.1"/>
    <property type="molecule type" value="Genomic_DNA"/>
</dbReference>
<evidence type="ECO:0000256" key="3">
    <source>
        <dbReference type="ARBA" id="ARBA00023136"/>
    </source>
</evidence>
<dbReference type="Proteomes" id="UP001327560">
    <property type="component" value="Chromosome 9"/>
</dbReference>
<keyword evidence="4" id="KW-0458">Lysosome</keyword>
<evidence type="ECO:0000256" key="1">
    <source>
        <dbReference type="ARBA" id="ARBA00004656"/>
    </source>
</evidence>
<comment type="similarity">
    <text evidence="2">Belongs to the BORCS8 family.</text>
</comment>
<dbReference type="PANTHER" id="PTHR21146">
    <property type="entry name" value="MEF2B PROTEIN"/>
    <property type="match status" value="1"/>
</dbReference>
<dbReference type="GO" id="GO:0005765">
    <property type="term" value="C:lysosomal membrane"/>
    <property type="evidence" value="ECO:0007669"/>
    <property type="project" value="UniProtKB-SubCell"/>
</dbReference>
<organism evidence="6 7">
    <name type="scientific">Canna indica</name>
    <name type="common">Indian-shot</name>
    <dbReference type="NCBI Taxonomy" id="4628"/>
    <lineage>
        <taxon>Eukaryota</taxon>
        <taxon>Viridiplantae</taxon>
        <taxon>Streptophyta</taxon>
        <taxon>Embryophyta</taxon>
        <taxon>Tracheophyta</taxon>
        <taxon>Spermatophyta</taxon>
        <taxon>Magnoliopsida</taxon>
        <taxon>Liliopsida</taxon>
        <taxon>Zingiberales</taxon>
        <taxon>Cannaceae</taxon>
        <taxon>Canna</taxon>
    </lineage>
</organism>
<accession>A0AAQ3QNI2</accession>
<dbReference type="AlphaFoldDB" id="A0AAQ3QNI2"/>
<evidence type="ECO:0000256" key="2">
    <source>
        <dbReference type="ARBA" id="ARBA00010463"/>
    </source>
</evidence>
<proteinExistence type="inferred from homology"/>
<dbReference type="Pfam" id="PF10167">
    <property type="entry name" value="BORCS8"/>
    <property type="match status" value="1"/>
</dbReference>
<feature type="region of interest" description="Disordered" evidence="5">
    <location>
        <begin position="243"/>
        <end position="282"/>
    </location>
</feature>
<dbReference type="InterPro" id="IPR019320">
    <property type="entry name" value="BORCS8"/>
</dbReference>
<feature type="compositionally biased region" description="Polar residues" evidence="5">
    <location>
        <begin position="245"/>
        <end position="260"/>
    </location>
</feature>
<protein>
    <submittedName>
        <fullName evidence="6">Uncharacterized protein</fullName>
    </submittedName>
</protein>
<evidence type="ECO:0000256" key="4">
    <source>
        <dbReference type="ARBA" id="ARBA00023228"/>
    </source>
</evidence>
<keyword evidence="7" id="KW-1185">Reference proteome</keyword>
<gene>
    <name evidence="6" type="ORF">Cni_G28064</name>
</gene>
<comment type="subcellular location">
    <subcellularLocation>
        <location evidence="1">Lysosome membrane</location>
    </subcellularLocation>
</comment>
<sequence length="341" mass="37740">MLIISLSAAQAHSTHSRGDKACAPSFLSLPSPSALSIGRSSPPADQILSPFSLLPSTYLSLSLIEVSDERLFFFPGDGKMHNESPTIGAYFVEVKEGVDEMIEFLANEPSEGLFFVQEHAKNSMPYLLDVKDKVSEEIHEVILHTEDIEDSVCSVRSMKEYGIPIADEMIKDINRSLKIMSVSQPKRGLIRNPSWNVRTSNSSRQDSFNYSIGNYQLGGSNGSYLSAVFDSAKQKAAGIRWSLPDTMTRNSNTNQPSSVKPLQANKDATPATPDNGGEELPLSSQVLDDELDNAIASSESLYINNKSSMLQDYDKFKSEKEAKFKEWLEPESPRRHNKPIV</sequence>
<evidence type="ECO:0000313" key="6">
    <source>
        <dbReference type="EMBL" id="WOL19266.1"/>
    </source>
</evidence>